<keyword evidence="1" id="KW-0443">Lipid metabolism</keyword>
<dbReference type="EMBL" id="FZOF01000004">
    <property type="protein sequence ID" value="SNS19712.1"/>
    <property type="molecule type" value="Genomic_DNA"/>
</dbReference>
<evidence type="ECO:0000256" key="1">
    <source>
        <dbReference type="ARBA" id="ARBA00023098"/>
    </source>
</evidence>
<dbReference type="Pfam" id="PF00378">
    <property type="entry name" value="ECH_1"/>
    <property type="match status" value="1"/>
</dbReference>
<dbReference type="OrthoDB" id="3567227at2"/>
<dbReference type="Gene3D" id="3.90.226.10">
    <property type="entry name" value="2-enoyl-CoA Hydratase, Chain A, domain 1"/>
    <property type="match status" value="1"/>
</dbReference>
<dbReference type="FunFam" id="3.90.226.10:FF:000049">
    <property type="entry name" value="Enoyl-CoA delta isomerase 3"/>
    <property type="match status" value="1"/>
</dbReference>
<organism evidence="2 3">
    <name type="scientific">Actinacidiphila glaucinigra</name>
    <dbReference type="NCBI Taxonomy" id="235986"/>
    <lineage>
        <taxon>Bacteria</taxon>
        <taxon>Bacillati</taxon>
        <taxon>Actinomycetota</taxon>
        <taxon>Actinomycetes</taxon>
        <taxon>Kitasatosporales</taxon>
        <taxon>Streptomycetaceae</taxon>
        <taxon>Actinacidiphila</taxon>
    </lineage>
</organism>
<name>A0A239CIH8_9ACTN</name>
<proteinExistence type="predicted"/>
<dbReference type="RefSeq" id="WP_089223180.1">
    <property type="nucleotide sequence ID" value="NZ_FZOF01000004.1"/>
</dbReference>
<dbReference type="SUPFAM" id="SSF52096">
    <property type="entry name" value="ClpP/crotonase"/>
    <property type="match status" value="1"/>
</dbReference>
<evidence type="ECO:0000313" key="2">
    <source>
        <dbReference type="EMBL" id="SNS19712.1"/>
    </source>
</evidence>
<dbReference type="InterPro" id="IPR029045">
    <property type="entry name" value="ClpP/crotonase-like_dom_sf"/>
</dbReference>
<sequence>MPTLDRQDDVFILDLGDSENRFHPDWLASVDALLDEVEKAEGPRALVTAATGKFWSNGLDLEWLFAHADRAGAYVTGVQALLARFLTLPVATVAALQGHTFAAGAMLSLAHDFRVMRADRGYWCLPEADINIPFTPGMSALIQARLHPQTAHEAMTTARRYGGLDALAERIVDRTAGEDEVREAAVALARPLAGKAGPTLGTIKTRLYGPALEALRQEDVPLG</sequence>
<dbReference type="Proteomes" id="UP000198280">
    <property type="component" value="Unassembled WGS sequence"/>
</dbReference>
<dbReference type="GO" id="GO:0004165">
    <property type="term" value="F:delta(3)-delta(2)-enoyl-CoA isomerase activity"/>
    <property type="evidence" value="ECO:0007669"/>
    <property type="project" value="TreeGrafter"/>
</dbReference>
<accession>A0A239CIH8</accession>
<dbReference type="PANTHER" id="PTHR11941">
    <property type="entry name" value="ENOYL-COA HYDRATASE-RELATED"/>
    <property type="match status" value="1"/>
</dbReference>
<dbReference type="GO" id="GO:0006635">
    <property type="term" value="P:fatty acid beta-oxidation"/>
    <property type="evidence" value="ECO:0007669"/>
    <property type="project" value="TreeGrafter"/>
</dbReference>
<dbReference type="InterPro" id="IPR001753">
    <property type="entry name" value="Enoyl-CoA_hydra/iso"/>
</dbReference>
<gene>
    <name evidence="2" type="ORF">SAMN05216252_10441</name>
</gene>
<dbReference type="AlphaFoldDB" id="A0A239CIH8"/>
<keyword evidence="3" id="KW-1185">Reference proteome</keyword>
<protein>
    <submittedName>
        <fullName evidence="2">Enoyl-CoA hydratase/carnithine racemase</fullName>
    </submittedName>
</protein>
<evidence type="ECO:0000313" key="3">
    <source>
        <dbReference type="Proteomes" id="UP000198280"/>
    </source>
</evidence>
<dbReference type="PANTHER" id="PTHR11941:SF75">
    <property type="entry name" value="ENOYL-COA HYDRATASE_ISOMERASE FAMILY PROTEIN"/>
    <property type="match status" value="1"/>
</dbReference>
<dbReference type="CDD" id="cd06558">
    <property type="entry name" value="crotonase-like"/>
    <property type="match status" value="1"/>
</dbReference>
<reference evidence="2 3" key="1">
    <citation type="submission" date="2017-06" db="EMBL/GenBank/DDBJ databases">
        <authorList>
            <person name="Kim H.J."/>
            <person name="Triplett B.A."/>
        </authorList>
    </citation>
    <scope>NUCLEOTIDE SEQUENCE [LARGE SCALE GENOMIC DNA]</scope>
    <source>
        <strain evidence="2 3">CGMCC 4.1858</strain>
    </source>
</reference>